<dbReference type="OrthoDB" id="244873at2"/>
<dbReference type="KEGG" id="saci:Sinac_7660"/>
<evidence type="ECO:0000313" key="1">
    <source>
        <dbReference type="EMBL" id="AGA31689.1"/>
    </source>
</evidence>
<dbReference type="HOGENOM" id="CLU_745765_0_0_0"/>
<protein>
    <submittedName>
        <fullName evidence="1">Uncharacterized protein</fullName>
    </submittedName>
</protein>
<geneLocation type="plasmid" evidence="1 2">
    <name>pSINAC03</name>
</geneLocation>
<organism evidence="1 2">
    <name type="scientific">Singulisphaera acidiphila (strain ATCC BAA-1392 / DSM 18658 / VKM B-2454 / MOB10)</name>
    <dbReference type="NCBI Taxonomy" id="886293"/>
    <lineage>
        <taxon>Bacteria</taxon>
        <taxon>Pseudomonadati</taxon>
        <taxon>Planctomycetota</taxon>
        <taxon>Planctomycetia</taxon>
        <taxon>Isosphaerales</taxon>
        <taxon>Isosphaeraceae</taxon>
        <taxon>Singulisphaera</taxon>
    </lineage>
</organism>
<accession>L0DQG9</accession>
<proteinExistence type="predicted"/>
<keyword evidence="2" id="KW-1185">Reference proteome</keyword>
<keyword evidence="1" id="KW-0614">Plasmid</keyword>
<reference evidence="1 2" key="1">
    <citation type="submission" date="2012-02" db="EMBL/GenBank/DDBJ databases">
        <title>Complete sequence of plasmid 3 of Singulisphaera acidiphila DSM 18658.</title>
        <authorList>
            <consortium name="US DOE Joint Genome Institute (JGI-PGF)"/>
            <person name="Lucas S."/>
            <person name="Copeland A."/>
            <person name="Lapidus A."/>
            <person name="Glavina del Rio T."/>
            <person name="Dalin E."/>
            <person name="Tice H."/>
            <person name="Bruce D."/>
            <person name="Goodwin L."/>
            <person name="Pitluck S."/>
            <person name="Peters L."/>
            <person name="Ovchinnikova G."/>
            <person name="Chertkov O."/>
            <person name="Kyrpides N."/>
            <person name="Mavromatis K."/>
            <person name="Ivanova N."/>
            <person name="Brettin T."/>
            <person name="Detter J.C."/>
            <person name="Han C."/>
            <person name="Larimer F."/>
            <person name="Land M."/>
            <person name="Hauser L."/>
            <person name="Markowitz V."/>
            <person name="Cheng J.-F."/>
            <person name="Hugenholtz P."/>
            <person name="Woyke T."/>
            <person name="Wu D."/>
            <person name="Tindall B."/>
            <person name="Pomrenke H."/>
            <person name="Brambilla E."/>
            <person name="Klenk H.-P."/>
            <person name="Eisen J.A."/>
        </authorList>
    </citation>
    <scope>NUCLEOTIDE SEQUENCE [LARGE SCALE GENOMIC DNA]</scope>
    <source>
        <strain evidence="2">ATCC BAA-1392 / DSM 18658 / VKM B-2454 / MOB10</strain>
        <plasmid evidence="1 2">pSINAC03</plasmid>
    </source>
</reference>
<name>L0DQG9_SINAD</name>
<sequence>MTNVRASGPRQFMRLRDSFRTAFPWNHHDLTRDGFRQWARKKRQPPINVDAHHWKPLREGEAVPREMVEAFSEYAALMLLVPAGECRLSVIAETCDPPEKKKTASGGRPRVAYASGWKYLYSFWADSFAIDESARCNDESDLLVAARYVFECVGWHDKRLSGNSAIAYAEGVMKRTLEEYAQALLLFWQTNEHAVLFATQKRGGTVERIGVSVCVAVTEDFYRRFRAGEAMESQIEPGDLVPQSQFVLIQAYAENVAIDLKQNKVARSLAQSRNALYQLASLFLPVQYDAWQPHMVTFAGSTENGKRQHAYGFSPTGAKLAETGKIIVEFAPPTPDKQGVGYVKALAEYLPMKSLIQIFQAYIESQRPLLE</sequence>
<dbReference type="Proteomes" id="UP000010798">
    <property type="component" value="Plasmid pSINAC03"/>
</dbReference>
<evidence type="ECO:0000313" key="2">
    <source>
        <dbReference type="Proteomes" id="UP000010798"/>
    </source>
</evidence>
<dbReference type="EMBL" id="CP003367">
    <property type="protein sequence ID" value="AGA31689.1"/>
    <property type="molecule type" value="Genomic_DNA"/>
</dbReference>
<dbReference type="AlphaFoldDB" id="L0DQG9"/>
<dbReference type="RefSeq" id="WP_015250749.1">
    <property type="nucleotide sequence ID" value="NC_019895.1"/>
</dbReference>
<gene>
    <name evidence="1" type="ordered locus">Sinac_7660</name>
</gene>